<feature type="compositionally biased region" description="Polar residues" evidence="1">
    <location>
        <begin position="132"/>
        <end position="143"/>
    </location>
</feature>
<dbReference type="Gramene" id="KJB09924">
    <property type="protein sequence ID" value="KJB09924"/>
    <property type="gene ID" value="B456_001G175200"/>
</dbReference>
<dbReference type="GO" id="GO:0070973">
    <property type="term" value="P:protein localization to endoplasmic reticulum exit site"/>
    <property type="evidence" value="ECO:0007669"/>
    <property type="project" value="TreeGrafter"/>
</dbReference>
<feature type="compositionally biased region" description="Polar residues" evidence="1">
    <location>
        <begin position="325"/>
        <end position="346"/>
    </location>
</feature>
<dbReference type="PANTHER" id="PTHR13402:SF17">
    <property type="entry name" value="PROTEIN TRANSPORT PROTEIN SEC16"/>
    <property type="match status" value="1"/>
</dbReference>
<sequence>MELRRQFNGQGGYYTNLAPTKLVGKLLTFFDNTAHRVVGGQPPPLSSTLHSSVHQNEFAHQLHGSDTSNSQPTMVTRSLISSPSMESMAMPSLMPSASMEPISQWTGQTDLSAMPSRSISEPVFGQSDRKVNSSNEANSSGTQEKAAVSSGSSRFGRFGSQLFQKTVGLVLRSRPHHQAKLGEKNKFYYDEKLKRWVEEGAEPPAEESALPPPPTNAAFQNGVNDLSVKDTPKIEGFHKSSENKSSISSERSSGIPPIPPSSNQYSARARMGIRSRYVDTFNKGGGSPVSLFQSPVRSAKPVAGSSPKFFIPSTVTPAEEIVQNTGESTQEAVMTNESPATSYQQVLSPLSSTSTLALPPPPPPSSSSSSMQRFPSMDTIVHKSTVAASDGNSRRIASWSGSLSNASSLSTTRKEIKPLEGTLSIPYTDPDSGEDLHEIKL</sequence>
<feature type="region of interest" description="Disordered" evidence="1">
    <location>
        <begin position="421"/>
        <end position="441"/>
    </location>
</feature>
<accession>A0A0D2PSY0</accession>
<reference evidence="2 3" key="1">
    <citation type="journal article" date="2012" name="Nature">
        <title>Repeated polyploidization of Gossypium genomes and the evolution of spinnable cotton fibres.</title>
        <authorList>
            <person name="Paterson A.H."/>
            <person name="Wendel J.F."/>
            <person name="Gundlach H."/>
            <person name="Guo H."/>
            <person name="Jenkins J."/>
            <person name="Jin D."/>
            <person name="Llewellyn D."/>
            <person name="Showmaker K.C."/>
            <person name="Shu S."/>
            <person name="Udall J."/>
            <person name="Yoo M.J."/>
            <person name="Byers R."/>
            <person name="Chen W."/>
            <person name="Doron-Faigenboim A."/>
            <person name="Duke M.V."/>
            <person name="Gong L."/>
            <person name="Grimwood J."/>
            <person name="Grover C."/>
            <person name="Grupp K."/>
            <person name="Hu G."/>
            <person name="Lee T.H."/>
            <person name="Li J."/>
            <person name="Lin L."/>
            <person name="Liu T."/>
            <person name="Marler B.S."/>
            <person name="Page J.T."/>
            <person name="Roberts A.W."/>
            <person name="Romanel E."/>
            <person name="Sanders W.S."/>
            <person name="Szadkowski E."/>
            <person name="Tan X."/>
            <person name="Tang H."/>
            <person name="Xu C."/>
            <person name="Wang J."/>
            <person name="Wang Z."/>
            <person name="Zhang D."/>
            <person name="Zhang L."/>
            <person name="Ashrafi H."/>
            <person name="Bedon F."/>
            <person name="Bowers J.E."/>
            <person name="Brubaker C.L."/>
            <person name="Chee P.W."/>
            <person name="Das S."/>
            <person name="Gingle A.R."/>
            <person name="Haigler C.H."/>
            <person name="Harker D."/>
            <person name="Hoffmann L.V."/>
            <person name="Hovav R."/>
            <person name="Jones D.C."/>
            <person name="Lemke C."/>
            <person name="Mansoor S."/>
            <person name="ur Rahman M."/>
            <person name="Rainville L.N."/>
            <person name="Rambani A."/>
            <person name="Reddy U.K."/>
            <person name="Rong J.K."/>
            <person name="Saranga Y."/>
            <person name="Scheffler B.E."/>
            <person name="Scheffler J.A."/>
            <person name="Stelly D.M."/>
            <person name="Triplett B.A."/>
            <person name="Van Deynze A."/>
            <person name="Vaslin M.F."/>
            <person name="Waghmare V.N."/>
            <person name="Walford S.A."/>
            <person name="Wright R.J."/>
            <person name="Zaki E.A."/>
            <person name="Zhang T."/>
            <person name="Dennis E.S."/>
            <person name="Mayer K.F."/>
            <person name="Peterson D.G."/>
            <person name="Rokhsar D.S."/>
            <person name="Wang X."/>
            <person name="Schmutz J."/>
        </authorList>
    </citation>
    <scope>NUCLEOTIDE SEQUENCE [LARGE SCALE GENOMIC DNA]</scope>
</reference>
<dbReference type="EMBL" id="CM001740">
    <property type="protein sequence ID" value="KJB09924.1"/>
    <property type="molecule type" value="Genomic_DNA"/>
</dbReference>
<name>A0A0D2PSY0_GOSRA</name>
<evidence type="ECO:0000256" key="1">
    <source>
        <dbReference type="SAM" id="MobiDB-lite"/>
    </source>
</evidence>
<dbReference type="GO" id="GO:0012507">
    <property type="term" value="C:ER to Golgi transport vesicle membrane"/>
    <property type="evidence" value="ECO:0007669"/>
    <property type="project" value="TreeGrafter"/>
</dbReference>
<feature type="region of interest" description="Disordered" evidence="1">
    <location>
        <begin position="235"/>
        <end position="265"/>
    </location>
</feature>
<gene>
    <name evidence="2" type="ORF">B456_001G175200</name>
</gene>
<evidence type="ECO:0000313" key="3">
    <source>
        <dbReference type="Proteomes" id="UP000032304"/>
    </source>
</evidence>
<feature type="compositionally biased region" description="Low complexity" evidence="1">
    <location>
        <begin position="347"/>
        <end position="357"/>
    </location>
</feature>
<organism evidence="2 3">
    <name type="scientific">Gossypium raimondii</name>
    <name type="common">Peruvian cotton</name>
    <name type="synonym">Gossypium klotzschianum subsp. raimondii</name>
    <dbReference type="NCBI Taxonomy" id="29730"/>
    <lineage>
        <taxon>Eukaryota</taxon>
        <taxon>Viridiplantae</taxon>
        <taxon>Streptophyta</taxon>
        <taxon>Embryophyta</taxon>
        <taxon>Tracheophyta</taxon>
        <taxon>Spermatophyta</taxon>
        <taxon>Magnoliopsida</taxon>
        <taxon>eudicotyledons</taxon>
        <taxon>Gunneridae</taxon>
        <taxon>Pentapetalae</taxon>
        <taxon>rosids</taxon>
        <taxon>malvids</taxon>
        <taxon>Malvales</taxon>
        <taxon>Malvaceae</taxon>
        <taxon>Malvoideae</taxon>
        <taxon>Gossypium</taxon>
    </lineage>
</organism>
<feature type="compositionally biased region" description="Low complexity" evidence="1">
    <location>
        <begin position="243"/>
        <end position="255"/>
    </location>
</feature>
<feature type="region of interest" description="Disordered" evidence="1">
    <location>
        <begin position="325"/>
        <end position="393"/>
    </location>
</feature>
<dbReference type="GO" id="GO:0007030">
    <property type="term" value="P:Golgi organization"/>
    <property type="evidence" value="ECO:0007669"/>
    <property type="project" value="TreeGrafter"/>
</dbReference>
<feature type="region of interest" description="Disordered" evidence="1">
    <location>
        <begin position="200"/>
        <end position="222"/>
    </location>
</feature>
<dbReference type="AlphaFoldDB" id="A0A0D2PSY0"/>
<dbReference type="PANTHER" id="PTHR13402">
    <property type="entry name" value="RGPR-RELATED"/>
    <property type="match status" value="1"/>
</dbReference>
<dbReference type="eggNOG" id="KOG1913">
    <property type="taxonomic scope" value="Eukaryota"/>
</dbReference>
<dbReference type="STRING" id="29730.A0A0D2PSY0"/>
<dbReference type="GO" id="GO:0070971">
    <property type="term" value="C:endoplasmic reticulum exit site"/>
    <property type="evidence" value="ECO:0007669"/>
    <property type="project" value="TreeGrafter"/>
</dbReference>
<dbReference type="OMA" id="RITELTW"/>
<proteinExistence type="predicted"/>
<feature type="region of interest" description="Disordered" evidence="1">
    <location>
        <begin position="112"/>
        <end position="154"/>
    </location>
</feature>
<protein>
    <submittedName>
        <fullName evidence="2">Uncharacterized protein</fullName>
    </submittedName>
</protein>
<keyword evidence="3" id="KW-1185">Reference proteome</keyword>
<dbReference type="Proteomes" id="UP000032304">
    <property type="component" value="Chromosome 1"/>
</dbReference>
<evidence type="ECO:0000313" key="2">
    <source>
        <dbReference type="EMBL" id="KJB09924.1"/>
    </source>
</evidence>